<proteinExistence type="predicted"/>
<dbReference type="EMBL" id="LR593886">
    <property type="protein sequence ID" value="VTR97203.1"/>
    <property type="molecule type" value="Genomic_DNA"/>
</dbReference>
<organism evidence="1 2">
    <name type="scientific">Gemmata massiliana</name>
    <dbReference type="NCBI Taxonomy" id="1210884"/>
    <lineage>
        <taxon>Bacteria</taxon>
        <taxon>Pseudomonadati</taxon>
        <taxon>Planctomycetota</taxon>
        <taxon>Planctomycetia</taxon>
        <taxon>Gemmatales</taxon>
        <taxon>Gemmataceae</taxon>
        <taxon>Gemmata</taxon>
    </lineage>
</organism>
<reference evidence="1 2" key="1">
    <citation type="submission" date="2019-05" db="EMBL/GenBank/DDBJ databases">
        <authorList>
            <consortium name="Science for Life Laboratories"/>
        </authorList>
    </citation>
    <scope>NUCLEOTIDE SEQUENCE [LARGE SCALE GENOMIC DNA]</scope>
    <source>
        <strain evidence="1">Soil9</strain>
    </source>
</reference>
<accession>A0A6P2D8B5</accession>
<evidence type="ECO:0000313" key="1">
    <source>
        <dbReference type="EMBL" id="VTR97203.1"/>
    </source>
</evidence>
<protein>
    <submittedName>
        <fullName evidence="1">Uncharacterized protein</fullName>
    </submittedName>
</protein>
<name>A0A6P2D8B5_9BACT</name>
<evidence type="ECO:0000313" key="2">
    <source>
        <dbReference type="Proteomes" id="UP000464178"/>
    </source>
</evidence>
<dbReference type="Proteomes" id="UP000464178">
    <property type="component" value="Chromosome"/>
</dbReference>
<gene>
    <name evidence="1" type="ORF">SOIL9_08380</name>
</gene>
<dbReference type="KEGG" id="gms:SOIL9_08380"/>
<dbReference type="AlphaFoldDB" id="A0A6P2D8B5"/>
<sequence length="204" mass="22775">MEQFDFHCVELMRLPRGLVVCGRCGDAEFEVGSVFTELHCSHVERRGALHISNRVELSLEAEVCLRVIEINAYSQSTERLYPSYSAGILFDGDGLDQLARIDFAADARMGRYWSLWGQRSGSGMPNCGTFAYPQPGTIAPEFLTSTVILLAKTIRSEYAFDRMPILADALQDAGCQDADILNHCRGQGRHSRTCYVLNHILSHL</sequence>
<keyword evidence="2" id="KW-1185">Reference proteome</keyword>